<keyword evidence="5" id="KW-0560">Oxidoreductase</keyword>
<dbReference type="InterPro" id="IPR036188">
    <property type="entry name" value="FAD/NAD-bd_sf"/>
</dbReference>
<dbReference type="AlphaFoldDB" id="A0A8H5HUB8"/>
<keyword evidence="3" id="KW-0274">FAD</keyword>
<keyword evidence="7" id="KW-1185">Reference proteome</keyword>
<organism evidence="6 7">
    <name type="scientific">Collybiopsis confluens</name>
    <dbReference type="NCBI Taxonomy" id="2823264"/>
    <lineage>
        <taxon>Eukaryota</taxon>
        <taxon>Fungi</taxon>
        <taxon>Dikarya</taxon>
        <taxon>Basidiomycota</taxon>
        <taxon>Agaricomycotina</taxon>
        <taxon>Agaricomycetes</taxon>
        <taxon>Agaricomycetidae</taxon>
        <taxon>Agaricales</taxon>
        <taxon>Marasmiineae</taxon>
        <taxon>Omphalotaceae</taxon>
        <taxon>Collybiopsis</taxon>
    </lineage>
</organism>
<proteinExistence type="inferred from homology"/>
<accession>A0A8H5HUB8</accession>
<evidence type="ECO:0000313" key="7">
    <source>
        <dbReference type="Proteomes" id="UP000518752"/>
    </source>
</evidence>
<comment type="caution">
    <text evidence="6">The sequence shown here is derived from an EMBL/GenBank/DDBJ whole genome shotgun (WGS) entry which is preliminary data.</text>
</comment>
<dbReference type="OrthoDB" id="66881at2759"/>
<evidence type="ECO:0000256" key="3">
    <source>
        <dbReference type="ARBA" id="ARBA00022827"/>
    </source>
</evidence>
<name>A0A8H5HUB8_9AGAR</name>
<dbReference type="PRINTS" id="PR00370">
    <property type="entry name" value="FMOXYGENASE"/>
</dbReference>
<keyword evidence="4" id="KW-0521">NADP</keyword>
<dbReference type="PANTHER" id="PTHR23023">
    <property type="entry name" value="DIMETHYLANILINE MONOOXYGENASE"/>
    <property type="match status" value="1"/>
</dbReference>
<sequence length="462" mass="52316">MKPEAKWAESGKSSSTCLLSLLEPDCTARLPALPVDEPPLTPMYDSLTTNLPHPVMAYTSFSFPPETPVFPRAHVIETYLQAYAKHFNLYQHIQFNTSVDTVERASGQWRVRLSNGQIEVFDFLAVCNGHYRLPRYPDIPGLGGWLGSRRAIHSAWYRHPASEYGKNVLVIGAGPSGQDISSDLVDSGATVIQSVRASPSQDIGKIKHRGLVAEIRENGQVLFEDGTVEDGVSFCILATGYKMNFPFFSDINIIRNAYPPPIPPIPPHLYNSSYHVFPLARYIFPLVDENTNIAFLGLLFRVAPFPLFEAQARAMVHAFANPSVLDWIREGIDIVSRYTELSTKFNSEDPLVIAREWNRFEPYEQFDYRNELYKFADASTQKDTVGIPGRIVVPAWERRMYDAKTILREFWVDLERKGLAEEWVKGVGLGGPHEWVQLLEKMLREARRDSGESEIDPDKPRL</sequence>
<dbReference type="InterPro" id="IPR020946">
    <property type="entry name" value="Flavin_mOase-like"/>
</dbReference>
<dbReference type="EMBL" id="JAACJN010000021">
    <property type="protein sequence ID" value="KAF5389669.1"/>
    <property type="molecule type" value="Genomic_DNA"/>
</dbReference>
<dbReference type="GO" id="GO:0050660">
    <property type="term" value="F:flavin adenine dinucleotide binding"/>
    <property type="evidence" value="ECO:0007669"/>
    <property type="project" value="InterPro"/>
</dbReference>
<keyword evidence="2" id="KW-0285">Flavoprotein</keyword>
<evidence type="ECO:0000313" key="6">
    <source>
        <dbReference type="EMBL" id="KAF5389669.1"/>
    </source>
</evidence>
<dbReference type="Pfam" id="PF00743">
    <property type="entry name" value="FMO-like"/>
    <property type="match status" value="2"/>
</dbReference>
<gene>
    <name evidence="6" type="ORF">D9757_004092</name>
</gene>
<evidence type="ECO:0000256" key="1">
    <source>
        <dbReference type="ARBA" id="ARBA00009183"/>
    </source>
</evidence>
<protein>
    <recommendedName>
        <fullName evidence="8">Flavin-containing monooxygenase</fullName>
    </recommendedName>
</protein>
<evidence type="ECO:0008006" key="8">
    <source>
        <dbReference type="Google" id="ProtNLM"/>
    </source>
</evidence>
<evidence type="ECO:0000256" key="2">
    <source>
        <dbReference type="ARBA" id="ARBA00022630"/>
    </source>
</evidence>
<dbReference type="Proteomes" id="UP000518752">
    <property type="component" value="Unassembled WGS sequence"/>
</dbReference>
<dbReference type="GO" id="GO:0050661">
    <property type="term" value="F:NADP binding"/>
    <property type="evidence" value="ECO:0007669"/>
    <property type="project" value="InterPro"/>
</dbReference>
<dbReference type="InterPro" id="IPR050346">
    <property type="entry name" value="FMO-like"/>
</dbReference>
<dbReference type="Gene3D" id="3.50.50.60">
    <property type="entry name" value="FAD/NAD(P)-binding domain"/>
    <property type="match status" value="3"/>
</dbReference>
<dbReference type="GO" id="GO:0004499">
    <property type="term" value="F:N,N-dimethylaniline monooxygenase activity"/>
    <property type="evidence" value="ECO:0007669"/>
    <property type="project" value="InterPro"/>
</dbReference>
<reference evidence="6 7" key="1">
    <citation type="journal article" date="2020" name="ISME J.">
        <title>Uncovering the hidden diversity of litter-decomposition mechanisms in mushroom-forming fungi.</title>
        <authorList>
            <person name="Floudas D."/>
            <person name="Bentzer J."/>
            <person name="Ahren D."/>
            <person name="Johansson T."/>
            <person name="Persson P."/>
            <person name="Tunlid A."/>
        </authorList>
    </citation>
    <scope>NUCLEOTIDE SEQUENCE [LARGE SCALE GENOMIC DNA]</scope>
    <source>
        <strain evidence="6 7">CBS 406.79</strain>
    </source>
</reference>
<evidence type="ECO:0000256" key="4">
    <source>
        <dbReference type="ARBA" id="ARBA00022857"/>
    </source>
</evidence>
<comment type="similarity">
    <text evidence="1">Belongs to the FMO family.</text>
</comment>
<dbReference type="SUPFAM" id="SSF51905">
    <property type="entry name" value="FAD/NAD(P)-binding domain"/>
    <property type="match status" value="2"/>
</dbReference>
<evidence type="ECO:0000256" key="5">
    <source>
        <dbReference type="ARBA" id="ARBA00023002"/>
    </source>
</evidence>
<dbReference type="InterPro" id="IPR000960">
    <property type="entry name" value="Flavin_mOase"/>
</dbReference>